<evidence type="ECO:0000313" key="2">
    <source>
        <dbReference type="Proteomes" id="UP000003688"/>
    </source>
</evidence>
<proteinExistence type="predicted"/>
<comment type="caution">
    <text evidence="1">The sequence shown here is derived from an EMBL/GenBank/DDBJ whole genome shotgun (WGS) entry which is preliminary data.</text>
</comment>
<accession>B9XA97</accession>
<dbReference type="EMBL" id="ABOX02000001">
    <property type="protein sequence ID" value="EEF63438.1"/>
    <property type="molecule type" value="Genomic_DNA"/>
</dbReference>
<dbReference type="STRING" id="320771.Cflav_PD6073"/>
<organism evidence="1 2">
    <name type="scientific">Pedosphaera parvula (strain Ellin514)</name>
    <dbReference type="NCBI Taxonomy" id="320771"/>
    <lineage>
        <taxon>Bacteria</taxon>
        <taxon>Pseudomonadati</taxon>
        <taxon>Verrucomicrobiota</taxon>
        <taxon>Pedosphaerae</taxon>
        <taxon>Pedosphaerales</taxon>
        <taxon>Pedosphaeraceae</taxon>
        <taxon>Pedosphaera</taxon>
    </lineage>
</organism>
<reference evidence="1 2" key="1">
    <citation type="journal article" date="2011" name="J. Bacteriol.">
        <title>Genome sequence of 'Pedosphaera parvula' Ellin514, an aerobic Verrucomicrobial isolate from pasture soil.</title>
        <authorList>
            <person name="Kant R."/>
            <person name="van Passel M.W."/>
            <person name="Sangwan P."/>
            <person name="Palva A."/>
            <person name="Lucas S."/>
            <person name="Copeland A."/>
            <person name="Lapidus A."/>
            <person name="Glavina Del Rio T."/>
            <person name="Dalin E."/>
            <person name="Tice H."/>
            <person name="Bruce D."/>
            <person name="Goodwin L."/>
            <person name="Pitluck S."/>
            <person name="Chertkov O."/>
            <person name="Larimer F.W."/>
            <person name="Land M.L."/>
            <person name="Hauser L."/>
            <person name="Brettin T.S."/>
            <person name="Detter J.C."/>
            <person name="Han S."/>
            <person name="de Vos W.M."/>
            <person name="Janssen P.H."/>
            <person name="Smidt H."/>
        </authorList>
    </citation>
    <scope>NUCLEOTIDE SEQUENCE [LARGE SCALE GENOMIC DNA]</scope>
    <source>
        <strain evidence="1 2">Ellin514</strain>
    </source>
</reference>
<evidence type="ECO:0000313" key="1">
    <source>
        <dbReference type="EMBL" id="EEF63438.1"/>
    </source>
</evidence>
<dbReference type="AlphaFoldDB" id="B9XA97"/>
<sequence length="318" mass="34261">MANFKLRMEIAEGIGRYRKVKTLRGCSDAGMKTERKRLQVQGAMSFKGEESLSVVYGRREEIKNGMVGREVVLTRAKSGYLVLTRVKKVNGAFSDSSIECGVKQRFFLVGVGELQGVLLGGGGHFLPGFLEGVDDFVIGGFAGEVGELVLEEDEAEGVFEDAAFGVVGEILFEVEILDAMDGVSGIADGAEDFTGFFGVEGLEFGTPLEVAGFGHRESVAGDFPAAKVLATGGEAEFFRGIRRQLQDPGGEAFGVEEFAGTRVAIDHLDIRVGCIMLVEEVQRRLKAGRISSLNGLHHNGIIIQLNIKGRRTVQPGRN</sequence>
<keyword evidence="2" id="KW-1185">Reference proteome</keyword>
<name>B9XA97_PEDPL</name>
<dbReference type="Proteomes" id="UP000003688">
    <property type="component" value="Unassembled WGS sequence"/>
</dbReference>
<protein>
    <submittedName>
        <fullName evidence="1">Uncharacterized protein</fullName>
    </submittedName>
</protein>
<gene>
    <name evidence="1" type="ORF">Cflav_PD6073</name>
</gene>